<keyword evidence="2" id="KW-1185">Reference proteome</keyword>
<gene>
    <name evidence="1" type="ORF">T12_3838</name>
</gene>
<organism evidence="1 2">
    <name type="scientific">Trichinella patagoniensis</name>
    <dbReference type="NCBI Taxonomy" id="990121"/>
    <lineage>
        <taxon>Eukaryota</taxon>
        <taxon>Metazoa</taxon>
        <taxon>Ecdysozoa</taxon>
        <taxon>Nematoda</taxon>
        <taxon>Enoplea</taxon>
        <taxon>Dorylaimia</taxon>
        <taxon>Trichinellida</taxon>
        <taxon>Trichinellidae</taxon>
        <taxon>Trichinella</taxon>
    </lineage>
</organism>
<comment type="caution">
    <text evidence="1">The sequence shown here is derived from an EMBL/GenBank/DDBJ whole genome shotgun (WGS) entry which is preliminary data.</text>
</comment>
<sequence length="39" mass="4240">MTENRCICISLCYWRYNGNVLMTAGIGDIIETGGAVTSI</sequence>
<evidence type="ECO:0000313" key="1">
    <source>
        <dbReference type="EMBL" id="KRX81271.1"/>
    </source>
</evidence>
<dbReference type="AlphaFoldDB" id="A0A0V0X050"/>
<dbReference type="EMBL" id="JYDQ01005401">
    <property type="protein sequence ID" value="KRX81271.1"/>
    <property type="molecule type" value="Genomic_DNA"/>
</dbReference>
<proteinExistence type="predicted"/>
<name>A0A0V0X050_9BILA</name>
<dbReference type="Proteomes" id="UP000054783">
    <property type="component" value="Unassembled WGS sequence"/>
</dbReference>
<accession>A0A0V0X050</accession>
<evidence type="ECO:0000313" key="2">
    <source>
        <dbReference type="Proteomes" id="UP000054783"/>
    </source>
</evidence>
<protein>
    <submittedName>
        <fullName evidence="1">Uncharacterized protein</fullName>
    </submittedName>
</protein>
<reference evidence="1 2" key="1">
    <citation type="submission" date="2015-01" db="EMBL/GenBank/DDBJ databases">
        <title>Evolution of Trichinella species and genotypes.</title>
        <authorList>
            <person name="Korhonen P.K."/>
            <person name="Edoardo P."/>
            <person name="Giuseppe L.R."/>
            <person name="Gasser R.B."/>
        </authorList>
    </citation>
    <scope>NUCLEOTIDE SEQUENCE [LARGE SCALE GENOMIC DNA]</scope>
    <source>
        <strain evidence="1">ISS2496</strain>
    </source>
</reference>